<dbReference type="InterPro" id="IPR041698">
    <property type="entry name" value="Methyltransf_25"/>
</dbReference>
<dbReference type="STRING" id="984262.SGRA_4149"/>
<dbReference type="eggNOG" id="COG2230">
    <property type="taxonomic scope" value="Bacteria"/>
</dbReference>
<reference evidence="3 4" key="1">
    <citation type="journal article" date="2012" name="Stand. Genomic Sci.">
        <title>Complete genome sequencing and analysis of Saprospira grandis str. Lewin, a predatory marine bacterium.</title>
        <authorList>
            <person name="Saw J.H."/>
            <person name="Yuryev A."/>
            <person name="Kanbe M."/>
            <person name="Hou S."/>
            <person name="Young A.G."/>
            <person name="Aizawa S."/>
            <person name="Alam M."/>
        </authorList>
    </citation>
    <scope>NUCLEOTIDE SEQUENCE [LARGE SCALE GENOMIC DNA]</scope>
    <source>
        <strain evidence="3 4">Lewin</strain>
    </source>
</reference>
<dbReference type="Proteomes" id="UP000007519">
    <property type="component" value="Chromosome"/>
</dbReference>
<feature type="domain" description="Methyltransferase" evidence="2">
    <location>
        <begin position="47"/>
        <end position="138"/>
    </location>
</feature>
<dbReference type="AlphaFoldDB" id="H6L8Q8"/>
<keyword evidence="1" id="KW-0808">Transferase</keyword>
<dbReference type="PANTHER" id="PTHR43861">
    <property type="entry name" value="TRANS-ACONITATE 2-METHYLTRANSFERASE-RELATED"/>
    <property type="match status" value="1"/>
</dbReference>
<dbReference type="CDD" id="cd02440">
    <property type="entry name" value="AdoMet_MTases"/>
    <property type="match status" value="1"/>
</dbReference>
<sequence>MSTTWFADWFDSAYYHLLYNNRNEAEAQEFMRNLLAHLNLDKGSRLLDLACGKGRHSIYLHSQGYEVLGVDLAPESIAAANEQAQQGLSFAVHDMRAPLNMGQFDAVLNLFTSFGYFESEEEHLQTLKEVRNMLPKEGFFVMDFMNAHKVIQNLVLAEEKQVEDVLFHLRRYVENGYIVKDIRFEAEGQNFNFQERVRGFLLADLQALFAQAGLEILDQFGNYQLDPFSEESSNRLILIAKAC</sequence>
<keyword evidence="4" id="KW-1185">Reference proteome</keyword>
<name>H6L8Q8_SAPGL</name>
<dbReference type="Gene3D" id="3.40.50.150">
    <property type="entry name" value="Vaccinia Virus protein VP39"/>
    <property type="match status" value="1"/>
</dbReference>
<dbReference type="GO" id="GO:0032259">
    <property type="term" value="P:methylation"/>
    <property type="evidence" value="ECO:0007669"/>
    <property type="project" value="UniProtKB-KW"/>
</dbReference>
<dbReference type="SUPFAM" id="SSF53335">
    <property type="entry name" value="S-adenosyl-L-methionine-dependent methyltransferases"/>
    <property type="match status" value="1"/>
</dbReference>
<evidence type="ECO:0000259" key="2">
    <source>
        <dbReference type="Pfam" id="PF13649"/>
    </source>
</evidence>
<dbReference type="EMBL" id="CP002831">
    <property type="protein sequence ID" value="AFC26864.1"/>
    <property type="molecule type" value="Genomic_DNA"/>
</dbReference>
<dbReference type="Gene3D" id="2.20.25.110">
    <property type="entry name" value="S-adenosyl-L-methionine-dependent methyltransferases"/>
    <property type="match status" value="1"/>
</dbReference>
<dbReference type="KEGG" id="sgn:SGRA_4149"/>
<evidence type="ECO:0000256" key="1">
    <source>
        <dbReference type="ARBA" id="ARBA00022679"/>
    </source>
</evidence>
<evidence type="ECO:0000313" key="4">
    <source>
        <dbReference type="Proteomes" id="UP000007519"/>
    </source>
</evidence>
<dbReference type="Pfam" id="PF13649">
    <property type="entry name" value="Methyltransf_25"/>
    <property type="match status" value="1"/>
</dbReference>
<keyword evidence="3" id="KW-0489">Methyltransferase</keyword>
<dbReference type="InterPro" id="IPR029063">
    <property type="entry name" value="SAM-dependent_MTases_sf"/>
</dbReference>
<evidence type="ECO:0000313" key="3">
    <source>
        <dbReference type="EMBL" id="AFC26864.1"/>
    </source>
</evidence>
<accession>H6L8Q8</accession>
<proteinExistence type="predicted"/>
<gene>
    <name evidence="3" type="ordered locus">SGRA_4149</name>
</gene>
<dbReference type="HOGENOM" id="CLU_069129_1_0_10"/>
<dbReference type="GO" id="GO:0008168">
    <property type="term" value="F:methyltransferase activity"/>
    <property type="evidence" value="ECO:0007669"/>
    <property type="project" value="UniProtKB-KW"/>
</dbReference>
<organism evidence="3 4">
    <name type="scientific">Saprospira grandis (strain Lewin)</name>
    <dbReference type="NCBI Taxonomy" id="984262"/>
    <lineage>
        <taxon>Bacteria</taxon>
        <taxon>Pseudomonadati</taxon>
        <taxon>Bacteroidota</taxon>
        <taxon>Saprospiria</taxon>
        <taxon>Saprospirales</taxon>
        <taxon>Saprospiraceae</taxon>
        <taxon>Saprospira</taxon>
    </lineage>
</organism>
<protein>
    <submittedName>
        <fullName evidence="3">Methyltransferase type 11</fullName>
    </submittedName>
</protein>
<dbReference type="OrthoDB" id="9811589at2"/>